<keyword evidence="7" id="KW-0812">Transmembrane</keyword>
<gene>
    <name evidence="10" type="ORF">GRF29_8g1178287</name>
</gene>
<dbReference type="InterPro" id="IPR029044">
    <property type="entry name" value="Nucleotide-diphossugar_trans"/>
</dbReference>
<dbReference type="PROSITE" id="PS50048">
    <property type="entry name" value="ZN2_CY6_FUNGAL_2"/>
    <property type="match status" value="2"/>
</dbReference>
<accession>A0AAN6M7I6</accession>
<dbReference type="InterPro" id="IPR050815">
    <property type="entry name" value="TF_fung"/>
</dbReference>
<dbReference type="InterPro" id="IPR001138">
    <property type="entry name" value="Zn2Cys6_DnaBD"/>
</dbReference>
<dbReference type="Gene3D" id="4.10.240.10">
    <property type="entry name" value="Zn(2)-C6 fungal-type DNA-binding domain"/>
    <property type="match status" value="2"/>
</dbReference>
<reference evidence="10 11" key="1">
    <citation type="submission" date="2021-02" db="EMBL/GenBank/DDBJ databases">
        <title>Genome assembly of Pseudopithomyces chartarum.</title>
        <authorList>
            <person name="Jauregui R."/>
            <person name="Singh J."/>
            <person name="Voisey C."/>
        </authorList>
    </citation>
    <scope>NUCLEOTIDE SEQUENCE [LARGE SCALE GENOMIC DNA]</scope>
    <source>
        <strain evidence="10 11">AGR01</strain>
    </source>
</reference>
<evidence type="ECO:0000256" key="7">
    <source>
        <dbReference type="SAM" id="Phobius"/>
    </source>
</evidence>
<dbReference type="GO" id="GO:0008270">
    <property type="term" value="F:zinc ion binding"/>
    <property type="evidence" value="ECO:0007669"/>
    <property type="project" value="InterPro"/>
</dbReference>
<keyword evidence="3" id="KW-0805">Transcription regulation</keyword>
<keyword evidence="7" id="KW-0472">Membrane</keyword>
<dbReference type="Gene3D" id="3.30.710.10">
    <property type="entry name" value="Potassium Channel Kv1.1, Chain A"/>
    <property type="match status" value="1"/>
</dbReference>
<dbReference type="GO" id="GO:0000981">
    <property type="term" value="F:DNA-binding transcription factor activity, RNA polymerase II-specific"/>
    <property type="evidence" value="ECO:0007669"/>
    <property type="project" value="InterPro"/>
</dbReference>
<keyword evidence="4" id="KW-0804">Transcription</keyword>
<comment type="subcellular location">
    <subcellularLocation>
        <location evidence="1">Nucleus</location>
    </subcellularLocation>
</comment>
<dbReference type="EMBL" id="WVTA01000002">
    <property type="protein sequence ID" value="KAK3215807.1"/>
    <property type="molecule type" value="Genomic_DNA"/>
</dbReference>
<dbReference type="PANTHER" id="PTHR47338:SF7">
    <property type="entry name" value="ZN(II)2CYS6 TRANSCRIPTION FACTOR (EUROFUNG)"/>
    <property type="match status" value="1"/>
</dbReference>
<keyword evidence="7" id="KW-1133">Transmembrane helix</keyword>
<feature type="compositionally biased region" description="Polar residues" evidence="6">
    <location>
        <begin position="966"/>
        <end position="984"/>
    </location>
</feature>
<dbReference type="GO" id="GO:0003677">
    <property type="term" value="F:DNA binding"/>
    <property type="evidence" value="ECO:0007669"/>
    <property type="project" value="InterPro"/>
</dbReference>
<dbReference type="InterPro" id="IPR011333">
    <property type="entry name" value="SKP1/BTB/POZ_sf"/>
</dbReference>
<evidence type="ECO:0000256" key="5">
    <source>
        <dbReference type="ARBA" id="ARBA00023242"/>
    </source>
</evidence>
<proteinExistence type="predicted"/>
<sequence>MFWKRNYSPVASEDSDATLKSPMQLSNWFLPRRFRSAIATFIVLLLFGLLLLHYPGVHDRVRELANSPTTAASGKCNCSAAPDHDNRPAGNSNDIFSQDAQWSDFAYVQYVTNPSYLCNSLMIFEALRRHKTKASLLMLYPRDWDLPVEAENDLSPETNLLIKARDEYNVNMIPIQVKTFKNDQDPTWQDSYTKLLAFNQTQYKRVISIDSDGTVLDHMDELFLLPSAPIAMPRAYWISDKFFLSSQLIVIEPSETEWKRVENAIEHHEGHDYDMDILNKLYEKSSTVIPHRKYDLLSAEFKSTKHEPYLGSPDEKWDAKKVLKEAKFVHFSDWPMPKPWLEPLEGMVEKYQPESCATCRARKVKCDERANGCLNCERLQLSCVQHGSDHPVEASRSITGIKRKRTFRVCIPCRQSKIKCSGERPVCSRCEQKSVACAYDAEAAEPAWIQAVTPVPSSHPRGMETPSISPHRHASSAPSLGPLKEYPPSLAWLFSAELPTKGKLHTLLDCYFNNVHPIRVFAFVHKPSFMRMLDESVLIDSANRALLHIMCAHAAKFYALEYSESSSPLSREVIQAAGSQWAKAAEEMYFSDYSTISVVKLKVLVLLHDHEARLGNYAGSFLLTGLIVRMAHALQIHVESEEQPGVPNDVSLRESRRRLMWACYMVDVWAGSGVDQLTILNERDIKLQLPCNERQFLLQIPHVTETLQPGQVLEHLTTEYVPGQPWENMGMSAYFVRIAYIWKRVLRYIKHLDAVQPPWVRDAEFAKLNKELQEWKYSHPSWLSFSSDNIYIRRESSQLGALFIIHCMYHHVLSDLHRIAIPSLFKMREPFDFPPDQLPFKAKLQTTCFENAQHVAVLTSTILQHGVKYLADPILPSFVYNSSRIMLYYIARILDRSKQDAEAITTRTLELVELNNRALRAMSQMYPLAEPLYVTTERWLDKVRESIARGAPLDPYIPPQDPVDPHSSNISRSSVHTPGSSIIVPTTEPVLPINRSIHQPTADHINPMLNTSGSPTPNNFVPATPYPYPLTSPAPNLPIPLDTQTNQPIHDITSPPTDQLGIVYYPGMENIDQPMFDLNDLQNFFEWENTENGPPPTGVDGLGPLGWNNLSSLQLLHSGDFSDLKISCNGQEWKVHKCIVCSQSKFLDAAIKFGGTETNEGVIDLPDDDPVVVGYMIDYLYSSIYTLPSENEKACWFRMDWDTWNGVQVGAEDSILDAKTKREVDYMLWCVSNKMKDKVIADFPDLEVELEYSVILLDGNKERDRQIYRTLHDAEAQWQEHPEDFPLPVNHEDAMIHARMYTLADKYSIYPLKMMANSNIWDYLDDRFPDAEFFDVVYEVFTTTPDTDVHLREAVAGYIERSRKKYGMFEGLDENLREIPDLAYHVAKWAWRDLEP</sequence>
<keyword evidence="11" id="KW-1185">Reference proteome</keyword>
<name>A0AAN6M7I6_9PLEO</name>
<dbReference type="SUPFAM" id="SSF57701">
    <property type="entry name" value="Zn2/Cys6 DNA-binding domain"/>
    <property type="match status" value="2"/>
</dbReference>
<dbReference type="InterPro" id="IPR000210">
    <property type="entry name" value="BTB/POZ_dom"/>
</dbReference>
<dbReference type="SMART" id="SM00066">
    <property type="entry name" value="GAL4"/>
    <property type="match status" value="2"/>
</dbReference>
<dbReference type="InterPro" id="IPR036864">
    <property type="entry name" value="Zn2-C6_fun-type_DNA-bd_sf"/>
</dbReference>
<evidence type="ECO:0000313" key="11">
    <source>
        <dbReference type="Proteomes" id="UP001280581"/>
    </source>
</evidence>
<dbReference type="GO" id="GO:0005634">
    <property type="term" value="C:nucleus"/>
    <property type="evidence" value="ECO:0007669"/>
    <property type="project" value="UniProtKB-SubCell"/>
</dbReference>
<feature type="region of interest" description="Disordered" evidence="6">
    <location>
        <begin position="951"/>
        <end position="985"/>
    </location>
</feature>
<dbReference type="PROSITE" id="PS50097">
    <property type="entry name" value="BTB"/>
    <property type="match status" value="1"/>
</dbReference>
<evidence type="ECO:0000256" key="6">
    <source>
        <dbReference type="SAM" id="MobiDB-lite"/>
    </source>
</evidence>
<dbReference type="Pfam" id="PF00651">
    <property type="entry name" value="BTB"/>
    <property type="match status" value="1"/>
</dbReference>
<evidence type="ECO:0000256" key="4">
    <source>
        <dbReference type="ARBA" id="ARBA00023163"/>
    </source>
</evidence>
<dbReference type="SUPFAM" id="SSF54695">
    <property type="entry name" value="POZ domain"/>
    <property type="match status" value="1"/>
</dbReference>
<dbReference type="CDD" id="cd00067">
    <property type="entry name" value="GAL4"/>
    <property type="match status" value="2"/>
</dbReference>
<dbReference type="Proteomes" id="UP001280581">
    <property type="component" value="Unassembled WGS sequence"/>
</dbReference>
<evidence type="ECO:0000256" key="3">
    <source>
        <dbReference type="ARBA" id="ARBA00023015"/>
    </source>
</evidence>
<feature type="region of interest" description="Disordered" evidence="6">
    <location>
        <begin position="71"/>
        <end position="93"/>
    </location>
</feature>
<evidence type="ECO:0000256" key="2">
    <source>
        <dbReference type="ARBA" id="ARBA00022723"/>
    </source>
</evidence>
<feature type="region of interest" description="Disordered" evidence="6">
    <location>
        <begin position="454"/>
        <end position="477"/>
    </location>
</feature>
<dbReference type="SMART" id="SM00906">
    <property type="entry name" value="Fungal_trans"/>
    <property type="match status" value="1"/>
</dbReference>
<feature type="domain" description="Zn(2)-C6 fungal-type" evidence="8">
    <location>
        <begin position="355"/>
        <end position="385"/>
    </location>
</feature>
<dbReference type="SUPFAM" id="SSF53448">
    <property type="entry name" value="Nucleotide-diphospho-sugar transferases"/>
    <property type="match status" value="1"/>
</dbReference>
<evidence type="ECO:0000259" key="8">
    <source>
        <dbReference type="PROSITE" id="PS50048"/>
    </source>
</evidence>
<evidence type="ECO:0000313" key="10">
    <source>
        <dbReference type="EMBL" id="KAK3215807.1"/>
    </source>
</evidence>
<evidence type="ECO:0008006" key="12">
    <source>
        <dbReference type="Google" id="ProtNLM"/>
    </source>
</evidence>
<keyword evidence="2" id="KW-0479">Metal-binding</keyword>
<feature type="transmembrane region" description="Helical" evidence="7">
    <location>
        <begin position="34"/>
        <end position="54"/>
    </location>
</feature>
<organism evidence="10 11">
    <name type="scientific">Pseudopithomyces chartarum</name>
    <dbReference type="NCBI Taxonomy" id="1892770"/>
    <lineage>
        <taxon>Eukaryota</taxon>
        <taxon>Fungi</taxon>
        <taxon>Dikarya</taxon>
        <taxon>Ascomycota</taxon>
        <taxon>Pezizomycotina</taxon>
        <taxon>Dothideomycetes</taxon>
        <taxon>Pleosporomycetidae</taxon>
        <taxon>Pleosporales</taxon>
        <taxon>Massarineae</taxon>
        <taxon>Didymosphaeriaceae</taxon>
        <taxon>Pseudopithomyces</taxon>
    </lineage>
</organism>
<dbReference type="Gene3D" id="3.90.550.10">
    <property type="entry name" value="Spore Coat Polysaccharide Biosynthesis Protein SpsA, Chain A"/>
    <property type="match status" value="1"/>
</dbReference>
<protein>
    <recommendedName>
        <fullName evidence="12">Zn(2)-C6 fungal-type domain-containing protein</fullName>
    </recommendedName>
</protein>
<dbReference type="GO" id="GO:0006351">
    <property type="term" value="P:DNA-templated transcription"/>
    <property type="evidence" value="ECO:0007669"/>
    <property type="project" value="InterPro"/>
</dbReference>
<evidence type="ECO:0000256" key="1">
    <source>
        <dbReference type="ARBA" id="ARBA00004123"/>
    </source>
</evidence>
<dbReference type="CDD" id="cd12148">
    <property type="entry name" value="fungal_TF_MHR"/>
    <property type="match status" value="1"/>
</dbReference>
<dbReference type="Pfam" id="PF00172">
    <property type="entry name" value="Zn_clus"/>
    <property type="match status" value="2"/>
</dbReference>
<feature type="domain" description="Zn(2)-C6 fungal-type" evidence="8">
    <location>
        <begin position="409"/>
        <end position="439"/>
    </location>
</feature>
<dbReference type="CDD" id="cd18186">
    <property type="entry name" value="BTB_POZ_ZBTB_KLHL-like"/>
    <property type="match status" value="1"/>
</dbReference>
<dbReference type="Pfam" id="PF04082">
    <property type="entry name" value="Fungal_trans"/>
    <property type="match status" value="1"/>
</dbReference>
<feature type="domain" description="BTB" evidence="9">
    <location>
        <begin position="1122"/>
        <end position="1189"/>
    </location>
</feature>
<comment type="caution">
    <text evidence="10">The sequence shown here is derived from an EMBL/GenBank/DDBJ whole genome shotgun (WGS) entry which is preliminary data.</text>
</comment>
<dbReference type="PANTHER" id="PTHR47338">
    <property type="entry name" value="ZN(II)2CYS6 TRANSCRIPTION FACTOR (EUROFUNG)-RELATED"/>
    <property type="match status" value="1"/>
</dbReference>
<dbReference type="InterPro" id="IPR007219">
    <property type="entry name" value="XnlR_reg_dom"/>
</dbReference>
<keyword evidence="5" id="KW-0539">Nucleus</keyword>
<dbReference type="PROSITE" id="PS00463">
    <property type="entry name" value="ZN2_CY6_FUNGAL_1"/>
    <property type="match status" value="1"/>
</dbReference>
<evidence type="ECO:0000259" key="9">
    <source>
        <dbReference type="PROSITE" id="PS50097"/>
    </source>
</evidence>